<dbReference type="InterPro" id="IPR026983">
    <property type="entry name" value="DHC"/>
</dbReference>
<keyword evidence="3" id="KW-1185">Reference proteome</keyword>
<dbReference type="GO" id="GO:0007018">
    <property type="term" value="P:microtubule-based movement"/>
    <property type="evidence" value="ECO:0007669"/>
    <property type="project" value="InterPro"/>
</dbReference>
<feature type="domain" description="Dynein heavy chain hydrolytic ATP-binding dynein motor region" evidence="1">
    <location>
        <begin position="156"/>
        <end position="238"/>
    </location>
</feature>
<dbReference type="VEuPathDB" id="ToxoDB:CSUI_008377"/>
<dbReference type="SUPFAM" id="SSF52540">
    <property type="entry name" value="P-loop containing nucleoside triphosphate hydrolases"/>
    <property type="match status" value="1"/>
</dbReference>
<dbReference type="GO" id="GO:0030286">
    <property type="term" value="C:dynein complex"/>
    <property type="evidence" value="ECO:0007669"/>
    <property type="project" value="InterPro"/>
</dbReference>
<gene>
    <name evidence="2" type="ORF">CSUI_008377</name>
</gene>
<dbReference type="GO" id="GO:0051959">
    <property type="term" value="F:dynein light intermediate chain binding"/>
    <property type="evidence" value="ECO:0007669"/>
    <property type="project" value="InterPro"/>
</dbReference>
<name>A0A2C6KKZ4_9APIC</name>
<dbReference type="OrthoDB" id="354231at2759"/>
<comment type="caution">
    <text evidence="2">The sequence shown here is derived from an EMBL/GenBank/DDBJ whole genome shotgun (WGS) entry which is preliminary data.</text>
</comment>
<dbReference type="GO" id="GO:0005524">
    <property type="term" value="F:ATP binding"/>
    <property type="evidence" value="ECO:0007669"/>
    <property type="project" value="InterPro"/>
</dbReference>
<dbReference type="InterPro" id="IPR027417">
    <property type="entry name" value="P-loop_NTPase"/>
</dbReference>
<dbReference type="RefSeq" id="XP_067919513.1">
    <property type="nucleotide sequence ID" value="XM_068068511.1"/>
</dbReference>
<dbReference type="PANTHER" id="PTHR45703">
    <property type="entry name" value="DYNEIN HEAVY CHAIN"/>
    <property type="match status" value="1"/>
</dbReference>
<evidence type="ECO:0000259" key="1">
    <source>
        <dbReference type="Pfam" id="PF12774"/>
    </source>
</evidence>
<sequence>MQKAINRRLKAQRGLYNTPTRREWIFSNPCQIVSCVSQMVWAVRTEEALVGSGSGGSGSAGRGGESPVNLSTFYTHIVEQLQDLTVLVRENLSTLERRSVAALAIQDLHNRDIVAELLSSGVDTLDSFTWVQQLRHYWSEEGDECTIAQVDSIFSYGNEYLGAPTRLVITPLTDRCWLTITNCLKLLKLSGSVAGPAGAGKTESVKELARMLGYFCLVFNCSETVDLYVLEKVFAGIQRKQRGRKKYIY</sequence>
<dbReference type="InterPro" id="IPR035699">
    <property type="entry name" value="AAA_6"/>
</dbReference>
<feature type="non-terminal residue" evidence="2">
    <location>
        <position position="249"/>
    </location>
</feature>
<dbReference type="Gene3D" id="1.20.58.1120">
    <property type="match status" value="1"/>
</dbReference>
<proteinExistence type="predicted"/>
<accession>A0A2C6KKZ4</accession>
<dbReference type="Pfam" id="PF12774">
    <property type="entry name" value="AAA_6"/>
    <property type="match status" value="1"/>
</dbReference>
<dbReference type="FunFam" id="1.20.58.1120:FF:000007">
    <property type="entry name" value="Dynein heavy chain 4"/>
    <property type="match status" value="1"/>
</dbReference>
<dbReference type="PANTHER" id="PTHR45703:SF36">
    <property type="entry name" value="DYNEIN HEAVY CHAIN, CYTOPLASMIC"/>
    <property type="match status" value="1"/>
</dbReference>
<dbReference type="Proteomes" id="UP000221165">
    <property type="component" value="Unassembled WGS sequence"/>
</dbReference>
<protein>
    <submittedName>
        <fullName evidence="2">Atpase family associated with various cellular activities domain-containing protein</fullName>
    </submittedName>
</protein>
<dbReference type="EMBL" id="MIGC01004676">
    <property type="protein sequence ID" value="PHJ17799.1"/>
    <property type="molecule type" value="Genomic_DNA"/>
</dbReference>
<dbReference type="Gene3D" id="3.40.50.300">
    <property type="entry name" value="P-loop containing nucleotide triphosphate hydrolases"/>
    <property type="match status" value="1"/>
</dbReference>
<dbReference type="GeneID" id="94431722"/>
<evidence type="ECO:0000313" key="3">
    <source>
        <dbReference type="Proteomes" id="UP000221165"/>
    </source>
</evidence>
<dbReference type="GO" id="GO:0045505">
    <property type="term" value="F:dynein intermediate chain binding"/>
    <property type="evidence" value="ECO:0007669"/>
    <property type="project" value="InterPro"/>
</dbReference>
<organism evidence="2 3">
    <name type="scientific">Cystoisospora suis</name>
    <dbReference type="NCBI Taxonomy" id="483139"/>
    <lineage>
        <taxon>Eukaryota</taxon>
        <taxon>Sar</taxon>
        <taxon>Alveolata</taxon>
        <taxon>Apicomplexa</taxon>
        <taxon>Conoidasida</taxon>
        <taxon>Coccidia</taxon>
        <taxon>Eucoccidiorida</taxon>
        <taxon>Eimeriorina</taxon>
        <taxon>Sarcocystidae</taxon>
        <taxon>Cystoisospora</taxon>
    </lineage>
</organism>
<reference evidence="2 3" key="1">
    <citation type="journal article" date="2017" name="Int. J. Parasitol.">
        <title>The genome of the protozoan parasite Cystoisospora suis and a reverse vaccinology approach to identify vaccine candidates.</title>
        <authorList>
            <person name="Palmieri N."/>
            <person name="Shrestha A."/>
            <person name="Ruttkowski B."/>
            <person name="Beck T."/>
            <person name="Vogl C."/>
            <person name="Tomley F."/>
            <person name="Blake D.P."/>
            <person name="Joachim A."/>
        </authorList>
    </citation>
    <scope>NUCLEOTIDE SEQUENCE [LARGE SCALE GENOMIC DNA]</scope>
    <source>
        <strain evidence="2 3">Wien I</strain>
    </source>
</reference>
<evidence type="ECO:0000313" key="2">
    <source>
        <dbReference type="EMBL" id="PHJ17799.1"/>
    </source>
</evidence>
<dbReference type="AlphaFoldDB" id="A0A2C6KKZ4"/>